<dbReference type="Proteomes" id="UP000663699">
    <property type="component" value="Chromosome 3"/>
</dbReference>
<organism evidence="1 2">
    <name type="scientific">Pneumocystis wakefieldiae</name>
    <dbReference type="NCBI Taxonomy" id="38082"/>
    <lineage>
        <taxon>Eukaryota</taxon>
        <taxon>Fungi</taxon>
        <taxon>Dikarya</taxon>
        <taxon>Ascomycota</taxon>
        <taxon>Taphrinomycotina</taxon>
        <taxon>Pneumocystomycetes</taxon>
        <taxon>Pneumocystaceae</taxon>
        <taxon>Pneumocystis</taxon>
    </lineage>
</organism>
<name>A0A899FZE8_9ASCO</name>
<dbReference type="OrthoDB" id="21643at2759"/>
<gene>
    <name evidence="1" type="ORF">MERGE_001951</name>
</gene>
<evidence type="ECO:0000313" key="1">
    <source>
        <dbReference type="EMBL" id="QSL64649.1"/>
    </source>
</evidence>
<accession>A0A899FZE8</accession>
<sequence length="358" mass="42627">MRKYRKRAFLFEIFQQITGPLEIIRKLEEDKRDKLDCVSQENLGKKCIIWKFRKKSKFKDEMVNDETKGWFKGPYGRAISIMRFGDAITELRYFFDDSSGQWFNGMFDQMGSRNNDIKISEVLLEKSFNDELKQERRRNLFILKEMFHDPLVEEKSNKGNKSNLSNSKERIFYNPQNFSKLFNNDYINAEVSLANESIIKNDALNDSKKTSALETKKSIINLKELKSIFSSEKEEDLQNIQESDFCFFDDNSGSDDKIDDENDRETNVNANNIPIVNKRCFFNNCYREFPLFFPHFDNAELYALSAFSKVPNIFSQEIDNEEVEKKWIDSRKEFTRDWKRKWKDAQKRKRKSLHRKSS</sequence>
<evidence type="ECO:0000313" key="2">
    <source>
        <dbReference type="Proteomes" id="UP000663699"/>
    </source>
</evidence>
<keyword evidence="2" id="KW-1185">Reference proteome</keyword>
<protein>
    <submittedName>
        <fullName evidence="1">Uncharacterized protein</fullName>
    </submittedName>
</protein>
<proteinExistence type="predicted"/>
<reference evidence="1" key="1">
    <citation type="submission" date="2020-06" db="EMBL/GenBank/DDBJ databases">
        <title>Genomes of multiple members of Pneumocystis genus reveal paths to human pathogen Pneumocystis jirovecii.</title>
        <authorList>
            <person name="Cisse O.H."/>
            <person name="Ma L."/>
            <person name="Dekker J."/>
            <person name="Khil P."/>
            <person name="Jo J."/>
            <person name="Brenchley J."/>
            <person name="Blair R."/>
            <person name="Pahar B."/>
            <person name="Chabe M."/>
            <person name="Van Rompay K.A."/>
            <person name="Keesler R."/>
            <person name="Sukura A."/>
            <person name="Hirsch V."/>
            <person name="Kutty G."/>
            <person name="Liu Y."/>
            <person name="Peng L."/>
            <person name="Chen J."/>
            <person name="Song J."/>
            <person name="Weissenbacher-Lang C."/>
            <person name="Xu J."/>
            <person name="Upham N.S."/>
            <person name="Stajich J.E."/>
            <person name="Cuomo C.A."/>
            <person name="Cushion M.T."/>
            <person name="Kovacs J.A."/>
        </authorList>
    </citation>
    <scope>NUCLEOTIDE SEQUENCE</scope>
    <source>
        <strain evidence="1">2A</strain>
    </source>
</reference>
<dbReference type="EMBL" id="CP054534">
    <property type="protein sequence ID" value="QSL64649.1"/>
    <property type="molecule type" value="Genomic_DNA"/>
</dbReference>
<dbReference type="AlphaFoldDB" id="A0A899FZE8"/>